<name>A0A840YAS2_9PROT</name>
<feature type="transmembrane region" description="Helical" evidence="1">
    <location>
        <begin position="7"/>
        <end position="25"/>
    </location>
</feature>
<evidence type="ECO:0000313" key="3">
    <source>
        <dbReference type="EMBL" id="MBB5691083.1"/>
    </source>
</evidence>
<comment type="caution">
    <text evidence="3">The sequence shown here is derived from an EMBL/GenBank/DDBJ whole genome shotgun (WGS) entry which is preliminary data.</text>
</comment>
<dbReference type="Pfam" id="PF07331">
    <property type="entry name" value="TctB"/>
    <property type="match status" value="1"/>
</dbReference>
<accession>A0A840YAS2</accession>
<reference evidence="3 4" key="1">
    <citation type="submission" date="2020-08" db="EMBL/GenBank/DDBJ databases">
        <title>Genomic Encyclopedia of Type Strains, Phase IV (KMG-IV): sequencing the most valuable type-strain genomes for metagenomic binning, comparative biology and taxonomic classification.</title>
        <authorList>
            <person name="Goeker M."/>
        </authorList>
    </citation>
    <scope>NUCLEOTIDE SEQUENCE [LARGE SCALE GENOMIC DNA]</scope>
    <source>
        <strain evidence="3 4">DSM 25895</strain>
    </source>
</reference>
<dbReference type="Proteomes" id="UP000562254">
    <property type="component" value="Unassembled WGS sequence"/>
</dbReference>
<dbReference type="EMBL" id="JACIJE010000009">
    <property type="protein sequence ID" value="MBB5691083.1"/>
    <property type="molecule type" value="Genomic_DNA"/>
</dbReference>
<evidence type="ECO:0000256" key="1">
    <source>
        <dbReference type="SAM" id="Phobius"/>
    </source>
</evidence>
<feature type="transmembrane region" description="Helical" evidence="1">
    <location>
        <begin position="121"/>
        <end position="143"/>
    </location>
</feature>
<keyword evidence="4" id="KW-1185">Reference proteome</keyword>
<dbReference type="RefSeq" id="WP_184486471.1">
    <property type="nucleotide sequence ID" value="NZ_JAAEDJ010000003.1"/>
</dbReference>
<keyword evidence="1" id="KW-0472">Membrane</keyword>
<feature type="domain" description="DUF1468" evidence="2">
    <location>
        <begin position="10"/>
        <end position="142"/>
    </location>
</feature>
<keyword evidence="1" id="KW-1133">Transmembrane helix</keyword>
<evidence type="ECO:0000313" key="4">
    <source>
        <dbReference type="Proteomes" id="UP000562254"/>
    </source>
</evidence>
<proteinExistence type="predicted"/>
<evidence type="ECO:0000259" key="2">
    <source>
        <dbReference type="Pfam" id="PF07331"/>
    </source>
</evidence>
<protein>
    <recommendedName>
        <fullName evidence="2">DUF1468 domain-containing protein</fullName>
    </recommendedName>
</protein>
<dbReference type="InterPro" id="IPR009936">
    <property type="entry name" value="DUF1468"/>
</dbReference>
<feature type="transmembrane region" description="Helical" evidence="1">
    <location>
        <begin position="76"/>
        <end position="109"/>
    </location>
</feature>
<organism evidence="3 4">
    <name type="scientific">Neoroseomonas alkaliterrae</name>
    <dbReference type="NCBI Taxonomy" id="1452450"/>
    <lineage>
        <taxon>Bacteria</taxon>
        <taxon>Pseudomonadati</taxon>
        <taxon>Pseudomonadota</taxon>
        <taxon>Alphaproteobacteria</taxon>
        <taxon>Acetobacterales</taxon>
        <taxon>Acetobacteraceae</taxon>
        <taxon>Neoroseomonas</taxon>
    </lineage>
</organism>
<gene>
    <name evidence="3" type="ORF">FHS88_003226</name>
</gene>
<feature type="transmembrane region" description="Helical" evidence="1">
    <location>
        <begin position="45"/>
        <end position="64"/>
    </location>
</feature>
<dbReference type="AlphaFoldDB" id="A0A840YAS2"/>
<keyword evidence="1" id="KW-0812">Transmembrane</keyword>
<sequence length="149" mass="16008">MRRIDPIELVAGGILIALGLWYASFALAEYSYGTARRMGPGYFPTWVGFIIAGLGVTVVLLGFAKRGEWPRLSLRPMIAILAGCFGFAAVVEVLGLVPAVFALVLIATLSESPYKVPRTLALAACLSAIAVVVFSWGLGIPFVPFRWSF</sequence>